<accession>A0ABD3QX54</accession>
<dbReference type="EMBL" id="JABMIG020000004">
    <property type="protein sequence ID" value="KAL3805044.1"/>
    <property type="molecule type" value="Genomic_DNA"/>
</dbReference>
<feature type="compositionally biased region" description="Polar residues" evidence="3">
    <location>
        <begin position="303"/>
        <end position="325"/>
    </location>
</feature>
<feature type="compositionally biased region" description="Basic and acidic residues" evidence="3">
    <location>
        <begin position="113"/>
        <end position="130"/>
    </location>
</feature>
<feature type="compositionally biased region" description="Low complexity" evidence="3">
    <location>
        <begin position="15"/>
        <end position="30"/>
    </location>
</feature>
<gene>
    <name evidence="4" type="ORF">HJC23_003272</name>
</gene>
<dbReference type="InterPro" id="IPR016024">
    <property type="entry name" value="ARM-type_fold"/>
</dbReference>
<feature type="region of interest" description="Disordered" evidence="3">
    <location>
        <begin position="1"/>
        <end position="141"/>
    </location>
</feature>
<organism evidence="4 5">
    <name type="scientific">Cyclotella cryptica</name>
    <dbReference type="NCBI Taxonomy" id="29204"/>
    <lineage>
        <taxon>Eukaryota</taxon>
        <taxon>Sar</taxon>
        <taxon>Stramenopiles</taxon>
        <taxon>Ochrophyta</taxon>
        <taxon>Bacillariophyta</taxon>
        <taxon>Coscinodiscophyceae</taxon>
        <taxon>Thalassiosirophycidae</taxon>
        <taxon>Stephanodiscales</taxon>
        <taxon>Stephanodiscaceae</taxon>
        <taxon>Cyclotella</taxon>
    </lineage>
</organism>
<feature type="compositionally biased region" description="Basic and acidic residues" evidence="3">
    <location>
        <begin position="541"/>
        <end position="552"/>
    </location>
</feature>
<dbReference type="PANTHER" id="PTHR47249">
    <property type="entry name" value="VACUOLAR PROTEIN 8"/>
    <property type="match status" value="1"/>
</dbReference>
<feature type="compositionally biased region" description="Acidic residues" evidence="3">
    <location>
        <begin position="66"/>
        <end position="76"/>
    </location>
</feature>
<dbReference type="InterPro" id="IPR011989">
    <property type="entry name" value="ARM-like"/>
</dbReference>
<dbReference type="AlphaFoldDB" id="A0ABD3QX54"/>
<evidence type="ECO:0008006" key="6">
    <source>
        <dbReference type="Google" id="ProtNLM"/>
    </source>
</evidence>
<protein>
    <recommendedName>
        <fullName evidence="6">Armadillo repeat-containing protein 8</fullName>
    </recommendedName>
</protein>
<evidence type="ECO:0000256" key="1">
    <source>
        <dbReference type="ARBA" id="ARBA00005462"/>
    </source>
</evidence>
<dbReference type="SUPFAM" id="SSF48371">
    <property type="entry name" value="ARM repeat"/>
    <property type="match status" value="1"/>
</dbReference>
<keyword evidence="2" id="KW-0677">Repeat</keyword>
<feature type="compositionally biased region" description="Acidic residues" evidence="3">
    <location>
        <begin position="611"/>
        <end position="633"/>
    </location>
</feature>
<feature type="compositionally biased region" description="Low complexity" evidence="3">
    <location>
        <begin position="333"/>
        <end position="342"/>
    </location>
</feature>
<reference evidence="4 5" key="1">
    <citation type="journal article" date="2020" name="G3 (Bethesda)">
        <title>Improved Reference Genome for Cyclotella cryptica CCMP332, a Model for Cell Wall Morphogenesis, Salinity Adaptation, and Lipid Production in Diatoms (Bacillariophyta).</title>
        <authorList>
            <person name="Roberts W.R."/>
            <person name="Downey K.M."/>
            <person name="Ruck E.C."/>
            <person name="Traller J.C."/>
            <person name="Alverson A.J."/>
        </authorList>
    </citation>
    <scope>NUCLEOTIDE SEQUENCE [LARGE SCALE GENOMIC DNA]</scope>
    <source>
        <strain evidence="4 5">CCMP332</strain>
    </source>
</reference>
<dbReference type="InterPro" id="IPR045156">
    <property type="entry name" value="Vac8"/>
</dbReference>
<keyword evidence="5" id="KW-1185">Reference proteome</keyword>
<sequence length="889" mass="96451">MASTLAPPNTGGAFATPTSNNSNAHASPAAYDDDDDDMTEDEVALMVKNALRKARKAMSSPSADAASDDDDDDDDDHSSVLSRDDDDRSSIGDCLDEIGGMSKDESECSVAHDAMRSLSETRKEGQKGQEEETTEMSDDDLARRIEEEIKGARAFAEKVYYGDRGERRTWSATASTGGGRTESASNKALKVVTAGTPLSVGSIGTPMSMTSSMASPRERIKDGRTTPTFNIAGQRPPMSPHTPTNPHGINTKHGQRVGSVPASLALDLDENEENETAEATPKKERPTSPATKASPSPMAQPNKIPQHSYQQQPSPIKQSQRQGNRPPSPSPLSPSALSNASPHPHKEPRQHRQVVFRHPYPLPPPPVLPRPDAVILSENDIRQTALRFKIAEPDADLQALIQAAEDESLVRRSNACGALKVLASKDGNKAKMCRTRGLLEALVVASREDAVDSDALDARTRAVTTLLYLSEPKDNRLIVARHPHMLEVLVKVIEEDTGEARLRACCALATLAKTPQNRGLICSTVRLPAVLSELMAKNAKAEKREEAKKQEEGQPAQRQQEEIERTETGVSRDDSRDDLSGSFVSEDDRLLSNTYSGTFSHGSGTFTDDQYYSDEDDGSEGEGSEEEYDENEDGYSSAGFSVDDGSIQEEGVEMQISSLKKLNIENHSDFLARSQLSACATLTHLTKHCANSPLLAKDEKMLENVIFIASIFDNPLHTRCIEILCNLTRFPSNNTRLASMSKFVDTLLICGKSKIPEDRLWAIRAMQNLCSDASSKVTLATGPILTMLSTSAMRKEYEEQFAAVGALMNLSTEPGSIVPLTNTKTVVATLVHLAHSPNTPAAVRKIACDSLATIGLWLQTLASAGTVPEDIPFSPLPTHSATGWLRWES</sequence>
<evidence type="ECO:0000313" key="5">
    <source>
        <dbReference type="Proteomes" id="UP001516023"/>
    </source>
</evidence>
<evidence type="ECO:0000256" key="2">
    <source>
        <dbReference type="ARBA" id="ARBA00022737"/>
    </source>
</evidence>
<feature type="compositionally biased region" description="Basic and acidic residues" evidence="3">
    <location>
        <begin position="559"/>
        <end position="579"/>
    </location>
</feature>
<feature type="compositionally biased region" description="Low complexity" evidence="3">
    <location>
        <begin position="287"/>
        <end position="297"/>
    </location>
</feature>
<feature type="compositionally biased region" description="Acidic residues" evidence="3">
    <location>
        <begin position="267"/>
        <end position="276"/>
    </location>
</feature>
<evidence type="ECO:0000313" key="4">
    <source>
        <dbReference type="EMBL" id="KAL3805044.1"/>
    </source>
</evidence>
<feature type="compositionally biased region" description="Polar residues" evidence="3">
    <location>
        <begin position="591"/>
        <end position="610"/>
    </location>
</feature>
<feature type="compositionally biased region" description="Acidic residues" evidence="3">
    <location>
        <begin position="31"/>
        <end position="43"/>
    </location>
</feature>
<proteinExistence type="inferred from homology"/>
<comment type="caution">
    <text evidence="4">The sequence shown here is derived from an EMBL/GenBank/DDBJ whole genome shotgun (WGS) entry which is preliminary data.</text>
</comment>
<dbReference type="PANTHER" id="PTHR47249:SF1">
    <property type="entry name" value="VACUOLAR PROTEIN 8"/>
    <property type="match status" value="1"/>
</dbReference>
<evidence type="ECO:0000256" key="3">
    <source>
        <dbReference type="SAM" id="MobiDB-lite"/>
    </source>
</evidence>
<comment type="similarity">
    <text evidence="1">Belongs to the beta-catenin family.</text>
</comment>
<feature type="compositionally biased region" description="Low complexity" evidence="3">
    <location>
        <begin position="205"/>
        <end position="215"/>
    </location>
</feature>
<dbReference type="Gene3D" id="1.25.10.10">
    <property type="entry name" value="Leucine-rich Repeat Variant"/>
    <property type="match status" value="2"/>
</dbReference>
<name>A0ABD3QX54_9STRA</name>
<feature type="region of interest" description="Disordered" evidence="3">
    <location>
        <begin position="541"/>
        <end position="643"/>
    </location>
</feature>
<feature type="region of interest" description="Disordered" evidence="3">
    <location>
        <begin position="197"/>
        <end position="351"/>
    </location>
</feature>
<dbReference type="Proteomes" id="UP001516023">
    <property type="component" value="Unassembled WGS sequence"/>
</dbReference>